<evidence type="ECO:0000313" key="2">
    <source>
        <dbReference type="Proteomes" id="UP001607151"/>
    </source>
</evidence>
<dbReference type="Pfam" id="PF13671">
    <property type="entry name" value="AAA_33"/>
    <property type="match status" value="1"/>
</dbReference>
<evidence type="ECO:0000313" key="1">
    <source>
        <dbReference type="EMBL" id="MFH0265048.1"/>
    </source>
</evidence>
<dbReference type="EMBL" id="JBIHSN010000002">
    <property type="protein sequence ID" value="MFH0265048.1"/>
    <property type="molecule type" value="Genomic_DNA"/>
</dbReference>
<protein>
    <submittedName>
        <fullName evidence="1">AAA family ATPase</fullName>
    </submittedName>
</protein>
<gene>
    <name evidence="1" type="ORF">ACGRQ9_05985</name>
</gene>
<reference evidence="1 2" key="1">
    <citation type="submission" date="2024-10" db="EMBL/GenBank/DDBJ databases">
        <authorList>
            <person name="Yibar A."/>
            <person name="Saticioglu I.B."/>
            <person name="Duman M."/>
            <person name="Ajmi N."/>
            <person name="Gurler F."/>
            <person name="Ay H."/>
            <person name="Onuk E."/>
            <person name="Guler S."/>
            <person name="Romalde J.L."/>
        </authorList>
    </citation>
    <scope>NUCLEOTIDE SEQUENCE [LARGE SCALE GENOMIC DNA]</scope>
    <source>
        <strain evidence="1 2">14-MA-B</strain>
    </source>
</reference>
<accession>A0ABW7IX30</accession>
<sequence length="166" mass="19342">MENVATRYFYAGKMGAGKSTHSLQLAKELKAVHISEDEWLAALYPDQISNFEEYLKLASRIKPLLSKHIQQILTAGTDVVLDFPANTRQQREWFKQLFDHAQAKHQLIYIDADNEVCLEQIKHRRIEQPARAKFDTEAMFQHVTQYFEAPQPQEGFLIKTIRKESH</sequence>
<proteinExistence type="predicted"/>
<name>A0ABW7IX30_9VIBR</name>
<dbReference type="RefSeq" id="WP_394607452.1">
    <property type="nucleotide sequence ID" value="NZ_JBIHSN010000002.1"/>
</dbReference>
<dbReference type="InterPro" id="IPR027417">
    <property type="entry name" value="P-loop_NTPase"/>
</dbReference>
<comment type="caution">
    <text evidence="1">The sequence shown here is derived from an EMBL/GenBank/DDBJ whole genome shotgun (WGS) entry which is preliminary data.</text>
</comment>
<keyword evidence="2" id="KW-1185">Reference proteome</keyword>
<organism evidence="1 2">
    <name type="scientific">Vibrio rumoiensis</name>
    <dbReference type="NCBI Taxonomy" id="76258"/>
    <lineage>
        <taxon>Bacteria</taxon>
        <taxon>Pseudomonadati</taxon>
        <taxon>Pseudomonadota</taxon>
        <taxon>Gammaproteobacteria</taxon>
        <taxon>Vibrionales</taxon>
        <taxon>Vibrionaceae</taxon>
        <taxon>Vibrio</taxon>
    </lineage>
</organism>
<dbReference type="Gene3D" id="3.40.50.300">
    <property type="entry name" value="P-loop containing nucleotide triphosphate hydrolases"/>
    <property type="match status" value="1"/>
</dbReference>
<dbReference type="Proteomes" id="UP001607151">
    <property type="component" value="Unassembled WGS sequence"/>
</dbReference>
<dbReference type="SUPFAM" id="SSF52540">
    <property type="entry name" value="P-loop containing nucleoside triphosphate hydrolases"/>
    <property type="match status" value="1"/>
</dbReference>